<dbReference type="WBParaSite" id="Csp11.Scaffold629.g13189.t1">
    <property type="protein sequence ID" value="Csp11.Scaffold629.g13189.t1"/>
    <property type="gene ID" value="Csp11.Scaffold629.g13189"/>
</dbReference>
<dbReference type="AlphaFoldDB" id="A0A1I7TYY5"/>
<sequence length="329" mass="38249">MVFDEHLGYDTDEWEECPEPEHFLVFSGFTRYLLTFAAIAFVYYFFKLLDEKNKKESKLNQEDHVEDERRMSQTSVEQVLAAASNKLSNVNQQVQHVPKSVEELVHEADTYLRKQAQSVQKSVQHIAEQAVSQFPILEVDLNNGCPDDDNKKSFENLISFVNDHIQETENLDLSPTSRDSTQFEQIISTDREHPFSHDFEHVPPHLKRAAEHYYAQQQPPPIPQHQGHQGLVKPTPISSIDQKLLQEFDVYDIPADQRNQIRNSPHKQLFQHGTFQQHLRPQIQQQQHHYVDISPLSTDCRSLIPEQQMAGAFQPVAQTLHREKRLSEQ</sequence>
<feature type="transmembrane region" description="Helical" evidence="1">
    <location>
        <begin position="23"/>
        <end position="46"/>
    </location>
</feature>
<dbReference type="STRING" id="1561998.A0A1I7TYY5"/>
<evidence type="ECO:0000313" key="3">
    <source>
        <dbReference type="WBParaSite" id="Csp11.Scaffold629.g13189.t1"/>
    </source>
</evidence>
<protein>
    <submittedName>
        <fullName evidence="3">Uncharacterized protein</fullName>
    </submittedName>
</protein>
<keyword evidence="1" id="KW-0812">Transmembrane</keyword>
<evidence type="ECO:0000313" key="2">
    <source>
        <dbReference type="Proteomes" id="UP000095282"/>
    </source>
</evidence>
<name>A0A1I7TYY5_9PELO</name>
<keyword evidence="1" id="KW-1133">Transmembrane helix</keyword>
<organism evidence="2 3">
    <name type="scientific">Caenorhabditis tropicalis</name>
    <dbReference type="NCBI Taxonomy" id="1561998"/>
    <lineage>
        <taxon>Eukaryota</taxon>
        <taxon>Metazoa</taxon>
        <taxon>Ecdysozoa</taxon>
        <taxon>Nematoda</taxon>
        <taxon>Chromadorea</taxon>
        <taxon>Rhabditida</taxon>
        <taxon>Rhabditina</taxon>
        <taxon>Rhabditomorpha</taxon>
        <taxon>Rhabditoidea</taxon>
        <taxon>Rhabditidae</taxon>
        <taxon>Peloderinae</taxon>
        <taxon>Caenorhabditis</taxon>
    </lineage>
</organism>
<keyword evidence="1" id="KW-0472">Membrane</keyword>
<dbReference type="eggNOG" id="KOG1327">
    <property type="taxonomic scope" value="Eukaryota"/>
</dbReference>
<reference evidence="3" key="1">
    <citation type="submission" date="2016-11" db="UniProtKB">
        <authorList>
            <consortium name="WormBaseParasite"/>
        </authorList>
    </citation>
    <scope>IDENTIFICATION</scope>
</reference>
<evidence type="ECO:0000256" key="1">
    <source>
        <dbReference type="SAM" id="Phobius"/>
    </source>
</evidence>
<accession>A0A1I7TYY5</accession>
<dbReference type="Proteomes" id="UP000095282">
    <property type="component" value="Unplaced"/>
</dbReference>
<keyword evidence="2" id="KW-1185">Reference proteome</keyword>
<proteinExistence type="predicted"/>